<accession>A0A4Y2VU08</accession>
<proteinExistence type="predicted"/>
<evidence type="ECO:0000313" key="1">
    <source>
        <dbReference type="EMBL" id="GBO27766.1"/>
    </source>
</evidence>
<comment type="caution">
    <text evidence="1">The sequence shown here is derived from an EMBL/GenBank/DDBJ whole genome shotgun (WGS) entry which is preliminary data.</text>
</comment>
<dbReference type="AlphaFoldDB" id="A0A4Y2VU08"/>
<dbReference type="EMBL" id="BGPR01050821">
    <property type="protein sequence ID" value="GBO27766.1"/>
    <property type="molecule type" value="Genomic_DNA"/>
</dbReference>
<gene>
    <name evidence="1" type="ORF">AVEN_81396_1</name>
</gene>
<dbReference type="Proteomes" id="UP000499080">
    <property type="component" value="Unassembled WGS sequence"/>
</dbReference>
<sequence>MPCLTLSIRDRPIRPFKRKTIAVRNVRMSLWNFHPLSLSVIDFTPAARALFVRVACPDVLGEEGNYLTIRIMPAVIVVFEGESEFPLSSKEELGRSRIFRYLYFNGLRSQRANREEYKYIESLTSDSICKLNCYLHAT</sequence>
<evidence type="ECO:0000313" key="2">
    <source>
        <dbReference type="Proteomes" id="UP000499080"/>
    </source>
</evidence>
<keyword evidence="2" id="KW-1185">Reference proteome</keyword>
<organism evidence="1 2">
    <name type="scientific">Araneus ventricosus</name>
    <name type="common">Orbweaver spider</name>
    <name type="synonym">Epeira ventricosa</name>
    <dbReference type="NCBI Taxonomy" id="182803"/>
    <lineage>
        <taxon>Eukaryota</taxon>
        <taxon>Metazoa</taxon>
        <taxon>Ecdysozoa</taxon>
        <taxon>Arthropoda</taxon>
        <taxon>Chelicerata</taxon>
        <taxon>Arachnida</taxon>
        <taxon>Araneae</taxon>
        <taxon>Araneomorphae</taxon>
        <taxon>Entelegynae</taxon>
        <taxon>Araneoidea</taxon>
        <taxon>Araneidae</taxon>
        <taxon>Araneus</taxon>
    </lineage>
</organism>
<protein>
    <submittedName>
        <fullName evidence="1">Uncharacterized protein</fullName>
    </submittedName>
</protein>
<name>A0A4Y2VU08_ARAVE</name>
<reference evidence="1 2" key="1">
    <citation type="journal article" date="2019" name="Sci. Rep.">
        <title>Orb-weaving spider Araneus ventricosus genome elucidates the spidroin gene catalogue.</title>
        <authorList>
            <person name="Kono N."/>
            <person name="Nakamura H."/>
            <person name="Ohtoshi R."/>
            <person name="Moran D.A.P."/>
            <person name="Shinohara A."/>
            <person name="Yoshida Y."/>
            <person name="Fujiwara M."/>
            <person name="Mori M."/>
            <person name="Tomita M."/>
            <person name="Arakawa K."/>
        </authorList>
    </citation>
    <scope>NUCLEOTIDE SEQUENCE [LARGE SCALE GENOMIC DNA]</scope>
</reference>